<evidence type="ECO:0000256" key="3">
    <source>
        <dbReference type="PROSITE-ProRule" id="PRU00221"/>
    </source>
</evidence>
<evidence type="ECO:0008006" key="6">
    <source>
        <dbReference type="Google" id="ProtNLM"/>
    </source>
</evidence>
<feature type="repeat" description="WD" evidence="3">
    <location>
        <begin position="285"/>
        <end position="326"/>
    </location>
</feature>
<dbReference type="SMART" id="SM00320">
    <property type="entry name" value="WD40"/>
    <property type="match status" value="5"/>
</dbReference>
<dbReference type="PANTHER" id="PTHR22838">
    <property type="entry name" value="WD REPEAT PROTEIN 26-RELATED"/>
    <property type="match status" value="1"/>
</dbReference>
<dbReference type="SUPFAM" id="SSF50978">
    <property type="entry name" value="WD40 repeat-like"/>
    <property type="match status" value="1"/>
</dbReference>
<dbReference type="STRING" id="983967.A0A1E4SZG4"/>
<dbReference type="Gene3D" id="2.130.10.10">
    <property type="entry name" value="YVTN repeat-like/Quinoprotein amine dehydrogenase"/>
    <property type="match status" value="1"/>
</dbReference>
<dbReference type="PROSITE" id="PS50294">
    <property type="entry name" value="WD_REPEATS_REGION"/>
    <property type="match status" value="1"/>
</dbReference>
<dbReference type="GO" id="GO:0043161">
    <property type="term" value="P:proteasome-mediated ubiquitin-dependent protein catabolic process"/>
    <property type="evidence" value="ECO:0007669"/>
    <property type="project" value="TreeGrafter"/>
</dbReference>
<dbReference type="PROSITE" id="PS00678">
    <property type="entry name" value="WD_REPEATS_1"/>
    <property type="match status" value="1"/>
</dbReference>
<dbReference type="OrthoDB" id="972532at2759"/>
<keyword evidence="5" id="KW-1185">Reference proteome</keyword>
<dbReference type="PANTHER" id="PTHR22838:SF0">
    <property type="entry name" value="WD REPEAT-CONTAINING PROTEIN 26"/>
    <property type="match status" value="1"/>
</dbReference>
<name>A0A1E4SZG4_9ASCO</name>
<dbReference type="AlphaFoldDB" id="A0A1E4SZG4"/>
<evidence type="ECO:0000313" key="4">
    <source>
        <dbReference type="EMBL" id="ODV84851.1"/>
    </source>
</evidence>
<evidence type="ECO:0000256" key="2">
    <source>
        <dbReference type="ARBA" id="ARBA00022737"/>
    </source>
</evidence>
<evidence type="ECO:0000256" key="1">
    <source>
        <dbReference type="ARBA" id="ARBA00022574"/>
    </source>
</evidence>
<gene>
    <name evidence="4" type="ORF">CANARDRAFT_200485</name>
</gene>
<dbReference type="GO" id="GO:0034657">
    <property type="term" value="C:GID complex"/>
    <property type="evidence" value="ECO:0007669"/>
    <property type="project" value="TreeGrafter"/>
</dbReference>
<dbReference type="InterPro" id="IPR051350">
    <property type="entry name" value="WD_repeat-ST_regulator"/>
</dbReference>
<protein>
    <recommendedName>
        <fullName evidence="6">CTLH domain-containing protein</fullName>
    </recommendedName>
</protein>
<evidence type="ECO:0000313" key="5">
    <source>
        <dbReference type="Proteomes" id="UP000094801"/>
    </source>
</evidence>
<organism evidence="4 5">
    <name type="scientific">[Candida] arabinofermentans NRRL YB-2248</name>
    <dbReference type="NCBI Taxonomy" id="983967"/>
    <lineage>
        <taxon>Eukaryota</taxon>
        <taxon>Fungi</taxon>
        <taxon>Dikarya</taxon>
        <taxon>Ascomycota</taxon>
        <taxon>Saccharomycotina</taxon>
        <taxon>Pichiomycetes</taxon>
        <taxon>Pichiales</taxon>
        <taxon>Pichiaceae</taxon>
        <taxon>Ogataea</taxon>
        <taxon>Ogataea/Candida clade</taxon>
    </lineage>
</organism>
<keyword evidence="1 3" id="KW-0853">WD repeat</keyword>
<dbReference type="PROSITE" id="PS50082">
    <property type="entry name" value="WD_REPEATS_2"/>
    <property type="match status" value="2"/>
</dbReference>
<keyword evidence="2" id="KW-0677">Repeat</keyword>
<dbReference type="Proteomes" id="UP000094801">
    <property type="component" value="Unassembled WGS sequence"/>
</dbReference>
<dbReference type="InterPro" id="IPR001680">
    <property type="entry name" value="WD40_rpt"/>
</dbReference>
<dbReference type="InterPro" id="IPR015943">
    <property type="entry name" value="WD40/YVTN_repeat-like_dom_sf"/>
</dbReference>
<proteinExistence type="predicted"/>
<dbReference type="InterPro" id="IPR036322">
    <property type="entry name" value="WD40_repeat_dom_sf"/>
</dbReference>
<dbReference type="Pfam" id="PF00400">
    <property type="entry name" value="WD40"/>
    <property type="match status" value="4"/>
</dbReference>
<sequence>MEKPAPVSNHVAQVLAQTLPNPFNNTPSINNTQLIKLIIQYLSSLGSEFQPISHSLTELTGLQVSDKLTSQLETLLKDTSIGLDDKVSTSQLDDIVDQLTVNSEIEPDEIASIKARIKILVRKRLFLETLILSKNSNAALRIIRNMNKDFFSDEQDKSLIRKLSNILVSLKDSETESGFEKLEPNNEEFKVTEMFLKNLNWEIGSDITKSRESLIQEIISCLPSDTILPPDRLLELVHQALTYQQQTDPYYIPTNDYLQNFTLFKDLSSGLVKSVKFPNQLKFELEDHSSECWFVKYSNNGKYLASASVDKTITIYSTDENYKIHRQLIGHSGSIIYLSWSADDSKLITSSFDQNVKVWDIETGEAIRTLSNTDFFKSSLRMWSIEFFTKNDNFIIASPDRKLSIFNLDADLIYDFEMQYRVDDLCIINDEKLLAITHSCQLLCYDLTTSPRYTLKSTVPIGKKLTSITKSPSDPDHVLINVKPDEMQLWNVADLDRPFLVNKYYGLQQSDYIIRGCVSDKNLVLSGSEDGAIFIWNKKYGNLIDCFQAHGSLINCIDWRPKGDGSSSDEKEFEWASCGDDGVVNIWGF</sequence>
<accession>A0A1E4SZG4</accession>
<dbReference type="InterPro" id="IPR019775">
    <property type="entry name" value="WD40_repeat_CS"/>
</dbReference>
<dbReference type="EMBL" id="KV453855">
    <property type="protein sequence ID" value="ODV84851.1"/>
    <property type="molecule type" value="Genomic_DNA"/>
</dbReference>
<reference evidence="5" key="1">
    <citation type="submission" date="2016-04" db="EMBL/GenBank/DDBJ databases">
        <title>Comparative genomics of biotechnologically important yeasts.</title>
        <authorList>
            <consortium name="DOE Joint Genome Institute"/>
            <person name="Riley R."/>
            <person name="Haridas S."/>
            <person name="Wolfe K.H."/>
            <person name="Lopes M.R."/>
            <person name="Hittinger C.T."/>
            <person name="Goker M."/>
            <person name="Salamov A."/>
            <person name="Wisecaver J."/>
            <person name="Long T.M."/>
            <person name="Aerts A.L."/>
            <person name="Barry K."/>
            <person name="Choi C."/>
            <person name="Clum A."/>
            <person name="Coughlan A.Y."/>
            <person name="Deshpande S."/>
            <person name="Douglass A.P."/>
            <person name="Hanson S.J."/>
            <person name="Klenk H.-P."/>
            <person name="Labutti K."/>
            <person name="Lapidus A."/>
            <person name="Lindquist E."/>
            <person name="Lipzen A."/>
            <person name="Meier-Kolthoff J.P."/>
            <person name="Ohm R.A."/>
            <person name="Otillar R.P."/>
            <person name="Pangilinan J."/>
            <person name="Peng Y."/>
            <person name="Rokas A."/>
            <person name="Rosa C.A."/>
            <person name="Scheuner C."/>
            <person name="Sibirny A.A."/>
            <person name="Slot J.C."/>
            <person name="Stielow J.B."/>
            <person name="Sun H."/>
            <person name="Kurtzman C.P."/>
            <person name="Blackwell M."/>
            <person name="Grigoriev I.V."/>
            <person name="Jeffries T.W."/>
        </authorList>
    </citation>
    <scope>NUCLEOTIDE SEQUENCE [LARGE SCALE GENOMIC DNA]</scope>
    <source>
        <strain evidence="5">NRRL YB-2248</strain>
    </source>
</reference>
<feature type="repeat" description="WD" evidence="3">
    <location>
        <begin position="328"/>
        <end position="369"/>
    </location>
</feature>